<dbReference type="Pfam" id="PF00528">
    <property type="entry name" value="BPD_transp_1"/>
    <property type="match status" value="1"/>
</dbReference>
<accession>A0A7G9B606</accession>
<dbReference type="SUPFAM" id="SSF161098">
    <property type="entry name" value="MetI-like"/>
    <property type="match status" value="1"/>
</dbReference>
<protein>
    <submittedName>
        <fullName evidence="9">ABC transporter permease subunit</fullName>
    </submittedName>
</protein>
<dbReference type="EMBL" id="CP060490">
    <property type="protein sequence ID" value="QNL44987.1"/>
    <property type="molecule type" value="Genomic_DNA"/>
</dbReference>
<dbReference type="InterPro" id="IPR035906">
    <property type="entry name" value="MetI-like_sf"/>
</dbReference>
<feature type="transmembrane region" description="Helical" evidence="7">
    <location>
        <begin position="83"/>
        <end position="103"/>
    </location>
</feature>
<dbReference type="InterPro" id="IPR000515">
    <property type="entry name" value="MetI-like"/>
</dbReference>
<dbReference type="PROSITE" id="PS50928">
    <property type="entry name" value="ABC_TM1"/>
    <property type="match status" value="1"/>
</dbReference>
<evidence type="ECO:0000256" key="3">
    <source>
        <dbReference type="ARBA" id="ARBA00022475"/>
    </source>
</evidence>
<feature type="transmembrane region" description="Helical" evidence="7">
    <location>
        <begin position="55"/>
        <end position="76"/>
    </location>
</feature>
<feature type="transmembrane region" description="Helical" evidence="7">
    <location>
        <begin position="109"/>
        <end position="128"/>
    </location>
</feature>
<keyword evidence="3" id="KW-1003">Cell membrane</keyword>
<comment type="subcellular location">
    <subcellularLocation>
        <location evidence="1 7">Cell membrane</location>
        <topology evidence="1 7">Multi-pass membrane protein</topology>
    </subcellularLocation>
</comment>
<evidence type="ECO:0000256" key="5">
    <source>
        <dbReference type="ARBA" id="ARBA00022989"/>
    </source>
</evidence>
<evidence type="ECO:0000259" key="8">
    <source>
        <dbReference type="PROSITE" id="PS50928"/>
    </source>
</evidence>
<feature type="transmembrane region" description="Helical" evidence="7">
    <location>
        <begin position="135"/>
        <end position="153"/>
    </location>
</feature>
<dbReference type="GO" id="GO:0005886">
    <property type="term" value="C:plasma membrane"/>
    <property type="evidence" value="ECO:0007669"/>
    <property type="project" value="UniProtKB-SubCell"/>
</dbReference>
<sequence length="266" mass="28695">MTRTRLPWEVLCLRTTSITARKAPRLWAVVFWLAVWQGCALLVGEGLLLPGPIDAAVSLALLMGSITFWQAAWYSAARILGGFFLAAAAGVLCAGCSCAFQAVRELLRPLVDVVKAVPVASFILLALMCVPARKLSLLISFLIVFPTVYGNVLEGSGRVDPALLEMARVFHVPPARRIRSIYLPQVMPYFRSACSLSLGLCWKAGVAAEIIGLPAGSVGERLYTAKIYFETPELFAWTAVVVALSALSERLILGLLDRICGRMGGA</sequence>
<organism evidence="9 10">
    <name type="scientific">Oscillibacter hominis</name>
    <dbReference type="NCBI Taxonomy" id="2763056"/>
    <lineage>
        <taxon>Bacteria</taxon>
        <taxon>Bacillati</taxon>
        <taxon>Bacillota</taxon>
        <taxon>Clostridia</taxon>
        <taxon>Eubacteriales</taxon>
        <taxon>Oscillospiraceae</taxon>
        <taxon>Oscillibacter</taxon>
    </lineage>
</organism>
<gene>
    <name evidence="9" type="ORF">H8790_02800</name>
</gene>
<evidence type="ECO:0000313" key="10">
    <source>
        <dbReference type="Proteomes" id="UP000515960"/>
    </source>
</evidence>
<dbReference type="Proteomes" id="UP000515960">
    <property type="component" value="Chromosome"/>
</dbReference>
<evidence type="ECO:0000256" key="6">
    <source>
        <dbReference type="ARBA" id="ARBA00023136"/>
    </source>
</evidence>
<keyword evidence="2 7" id="KW-0813">Transport</keyword>
<dbReference type="PANTHER" id="PTHR30151">
    <property type="entry name" value="ALKANE SULFONATE ABC TRANSPORTER-RELATED, MEMBRANE SUBUNIT"/>
    <property type="match status" value="1"/>
</dbReference>
<dbReference type="GO" id="GO:0055085">
    <property type="term" value="P:transmembrane transport"/>
    <property type="evidence" value="ECO:0007669"/>
    <property type="project" value="InterPro"/>
</dbReference>
<evidence type="ECO:0000256" key="4">
    <source>
        <dbReference type="ARBA" id="ARBA00022692"/>
    </source>
</evidence>
<evidence type="ECO:0000256" key="1">
    <source>
        <dbReference type="ARBA" id="ARBA00004651"/>
    </source>
</evidence>
<reference evidence="9 10" key="1">
    <citation type="submission" date="2020-08" db="EMBL/GenBank/DDBJ databases">
        <authorList>
            <person name="Liu C."/>
            <person name="Sun Q."/>
        </authorList>
    </citation>
    <scope>NUCLEOTIDE SEQUENCE [LARGE SCALE GENOMIC DNA]</scope>
    <source>
        <strain evidence="9 10">NSJ-62</strain>
    </source>
</reference>
<proteinExistence type="inferred from homology"/>
<feature type="transmembrane region" description="Helical" evidence="7">
    <location>
        <begin position="234"/>
        <end position="253"/>
    </location>
</feature>
<dbReference type="AlphaFoldDB" id="A0A7G9B606"/>
<comment type="similarity">
    <text evidence="7">Belongs to the binding-protein-dependent transport system permease family.</text>
</comment>
<dbReference type="CDD" id="cd06261">
    <property type="entry name" value="TM_PBP2"/>
    <property type="match status" value="1"/>
</dbReference>
<feature type="transmembrane region" description="Helical" evidence="7">
    <location>
        <begin position="26"/>
        <end position="49"/>
    </location>
</feature>
<dbReference type="Gene3D" id="1.10.3720.10">
    <property type="entry name" value="MetI-like"/>
    <property type="match status" value="1"/>
</dbReference>
<dbReference type="KEGG" id="ohi:H8790_02800"/>
<keyword evidence="4 7" id="KW-0812">Transmembrane</keyword>
<evidence type="ECO:0000256" key="2">
    <source>
        <dbReference type="ARBA" id="ARBA00022448"/>
    </source>
</evidence>
<dbReference type="PANTHER" id="PTHR30151:SF0">
    <property type="entry name" value="ABC TRANSPORTER PERMEASE PROTEIN MJ0413-RELATED"/>
    <property type="match status" value="1"/>
</dbReference>
<keyword evidence="6 7" id="KW-0472">Membrane</keyword>
<evidence type="ECO:0000313" key="9">
    <source>
        <dbReference type="EMBL" id="QNL44987.1"/>
    </source>
</evidence>
<evidence type="ECO:0000256" key="7">
    <source>
        <dbReference type="RuleBase" id="RU363032"/>
    </source>
</evidence>
<keyword evidence="10" id="KW-1185">Reference proteome</keyword>
<keyword evidence="5 7" id="KW-1133">Transmembrane helix</keyword>
<feature type="domain" description="ABC transmembrane type-1" evidence="8">
    <location>
        <begin position="68"/>
        <end position="253"/>
    </location>
</feature>
<name>A0A7G9B606_9FIRM</name>